<evidence type="ECO:0000313" key="5">
    <source>
        <dbReference type="Proteomes" id="UP000646308"/>
    </source>
</evidence>
<evidence type="ECO:0000259" key="1">
    <source>
        <dbReference type="Pfam" id="PF12146"/>
    </source>
</evidence>
<dbReference type="GO" id="GO:0016787">
    <property type="term" value="F:hydrolase activity"/>
    <property type="evidence" value="ECO:0007669"/>
    <property type="project" value="UniProtKB-KW"/>
</dbReference>
<dbReference type="Pfam" id="PF12146">
    <property type="entry name" value="Hydrolase_4"/>
    <property type="match status" value="1"/>
</dbReference>
<evidence type="ECO:0000313" key="2">
    <source>
        <dbReference type="EMBL" id="NJI03547.1"/>
    </source>
</evidence>
<keyword evidence="4" id="KW-1185">Reference proteome</keyword>
<dbReference type="Proteomes" id="UP000646308">
    <property type="component" value="Unassembled WGS sequence"/>
</dbReference>
<gene>
    <name evidence="3" type="ORF">B9M88_06540</name>
    <name evidence="2" type="ORF">GLV84_11970</name>
</gene>
<dbReference type="EMBL" id="NEFX01000012">
    <property type="protein sequence ID" value="OTW31112.1"/>
    <property type="molecule type" value="Genomic_DNA"/>
</dbReference>
<dbReference type="PANTHER" id="PTHR11614">
    <property type="entry name" value="PHOSPHOLIPASE-RELATED"/>
    <property type="match status" value="1"/>
</dbReference>
<dbReference type="KEGG" id="sagq:EP23_04585"/>
<dbReference type="Proteomes" id="UP000195208">
    <property type="component" value="Unassembled WGS sequence"/>
</dbReference>
<dbReference type="Gene3D" id="3.40.50.1820">
    <property type="entry name" value="alpha/beta hydrolase"/>
    <property type="match status" value="1"/>
</dbReference>
<feature type="domain" description="Serine aminopeptidase S33" evidence="1">
    <location>
        <begin position="9"/>
        <end position="244"/>
    </location>
</feature>
<protein>
    <submittedName>
        <fullName evidence="2">Alpha/beta fold hydrolase</fullName>
    </submittedName>
    <submittedName>
        <fullName evidence="3">Lysophospholipase</fullName>
    </submittedName>
</protein>
<sequence>MWKWETENEAKGVVVIIHNMLEHTGRYAYVITHLRRNGYHVIMGDLPGQGQSSRTKKGQIEHFDVYQERVLEWVQIAEEYHLPTFIIGVGLGGLIAVNVLEKFELHLEGLVLLSPLFAFHQTNQTRKHMVTSHIGDVSKSAKFELGFNIETLTTNPEVQEETAKDALMLKKVSYHWYKQVVQAMKKTLDHLNQLPKMPLCVMYGTHDTLSDVTVTQQVIRQCMCDEMYYKAWPEMVHEIHNEPEREAVMRYVLSFLNNRVYAAGFVVEDQETL</sequence>
<dbReference type="InterPro" id="IPR029058">
    <property type="entry name" value="AB_hydrolase_fold"/>
</dbReference>
<accession>A0A242VHN4</accession>
<dbReference type="EMBL" id="WMFL01000085">
    <property type="protein sequence ID" value="NJI03547.1"/>
    <property type="molecule type" value="Genomic_DNA"/>
</dbReference>
<dbReference type="RefSeq" id="WP_060551285.1">
    <property type="nucleotide sequence ID" value="NZ_CP009623.1"/>
</dbReference>
<evidence type="ECO:0000313" key="4">
    <source>
        <dbReference type="Proteomes" id="UP000195208"/>
    </source>
</evidence>
<dbReference type="AlphaFoldDB" id="A0A242VHN4"/>
<comment type="caution">
    <text evidence="2">The sequence shown here is derived from an EMBL/GenBank/DDBJ whole genome shotgun (WGS) entry which is preliminary data.</text>
</comment>
<evidence type="ECO:0000313" key="3">
    <source>
        <dbReference type="EMBL" id="OTW31112.1"/>
    </source>
</evidence>
<reference evidence="2" key="2">
    <citation type="submission" date="2019-11" db="EMBL/GenBank/DDBJ databases">
        <title>Whole genome comparisons of Staphylococcus agnetis isolates from cattle and chickens.</title>
        <authorList>
            <person name="Rhoads D."/>
            <person name="Shwani A."/>
            <person name="Adkins P."/>
            <person name="Calcutt M."/>
            <person name="Middleton J."/>
        </authorList>
    </citation>
    <scope>NUCLEOTIDE SEQUENCE</scope>
    <source>
        <strain evidence="2">1387</strain>
    </source>
</reference>
<keyword evidence="2" id="KW-0378">Hydrolase</keyword>
<organism evidence="2 5">
    <name type="scientific">Staphylococcus agnetis</name>
    <dbReference type="NCBI Taxonomy" id="985762"/>
    <lineage>
        <taxon>Bacteria</taxon>
        <taxon>Bacillati</taxon>
        <taxon>Bacillota</taxon>
        <taxon>Bacilli</taxon>
        <taxon>Bacillales</taxon>
        <taxon>Staphylococcaceae</taxon>
        <taxon>Staphylococcus</taxon>
    </lineage>
</organism>
<dbReference type="SUPFAM" id="SSF53474">
    <property type="entry name" value="alpha/beta-Hydrolases"/>
    <property type="match status" value="1"/>
</dbReference>
<dbReference type="InterPro" id="IPR051044">
    <property type="entry name" value="MAG_DAG_Lipase"/>
</dbReference>
<dbReference type="InterPro" id="IPR022742">
    <property type="entry name" value="Hydrolase_4"/>
</dbReference>
<reference evidence="3 4" key="1">
    <citation type="submission" date="2017-04" db="EMBL/GenBank/DDBJ databases">
        <title>Staphylococcus agnetis, a potential pathogen in the broiler production.</title>
        <authorList>
            <person name="Poulsen L."/>
        </authorList>
    </citation>
    <scope>NUCLEOTIDE SEQUENCE [LARGE SCALE GENOMIC DNA]</scope>
    <source>
        <strain evidence="3 4">723_310714_2_2_spleen</strain>
    </source>
</reference>
<proteinExistence type="predicted"/>
<dbReference type="OrthoDB" id="9806902at2"/>
<dbReference type="GeneID" id="57691856"/>
<name>A0A242VHN4_9STAP</name>